<evidence type="ECO:0000313" key="1">
    <source>
        <dbReference type="EMBL" id="MFB9472513.1"/>
    </source>
</evidence>
<evidence type="ECO:0000313" key="2">
    <source>
        <dbReference type="Proteomes" id="UP001589568"/>
    </source>
</evidence>
<accession>A0ABV5NQB6</accession>
<gene>
    <name evidence="1" type="ORF">ACFFR3_23640</name>
</gene>
<dbReference type="EMBL" id="JBHMCF010000025">
    <property type="protein sequence ID" value="MFB9472513.1"/>
    <property type="molecule type" value="Genomic_DNA"/>
</dbReference>
<reference evidence="1 2" key="1">
    <citation type="submission" date="2024-09" db="EMBL/GenBank/DDBJ databases">
        <authorList>
            <person name="Sun Q."/>
            <person name="Mori K."/>
        </authorList>
    </citation>
    <scope>NUCLEOTIDE SEQUENCE [LARGE SCALE GENOMIC DNA]</scope>
    <source>
        <strain evidence="1 2">JCM 3324</strain>
    </source>
</reference>
<dbReference type="InterPro" id="IPR045990">
    <property type="entry name" value="DUF5946"/>
</dbReference>
<keyword evidence="2" id="KW-1185">Reference proteome</keyword>
<organism evidence="1 2">
    <name type="scientific">Nonomuraea salmonea</name>
    <dbReference type="NCBI Taxonomy" id="46181"/>
    <lineage>
        <taxon>Bacteria</taxon>
        <taxon>Bacillati</taxon>
        <taxon>Actinomycetota</taxon>
        <taxon>Actinomycetes</taxon>
        <taxon>Streptosporangiales</taxon>
        <taxon>Streptosporangiaceae</taxon>
        <taxon>Nonomuraea</taxon>
    </lineage>
</organism>
<dbReference type="Proteomes" id="UP001589568">
    <property type="component" value="Unassembled WGS sequence"/>
</dbReference>
<dbReference type="RefSeq" id="WP_345395074.1">
    <property type="nucleotide sequence ID" value="NZ_BAAAXS010000001.1"/>
</dbReference>
<dbReference type="Pfam" id="PF19371">
    <property type="entry name" value="DUF5946"/>
    <property type="match status" value="1"/>
</dbReference>
<protein>
    <submittedName>
        <fullName evidence="1">DUF5946 family protein</fullName>
    </submittedName>
</protein>
<sequence>MADISMTDRCDCGATAGPLGMCVDYYHGILAEEQSDPQMFRWHACVVVTYLLQHPSRAHEKYLDDQYRQLQFYVDQGLDALLRLAAHRVSRNNHRARPSYDTAPLTAYAPLPKGEPPGFSASFSGLPVKDDSFVFDGHSAYGDRIKAIAEATVESWKSVRS</sequence>
<comment type="caution">
    <text evidence="1">The sequence shown here is derived from an EMBL/GenBank/DDBJ whole genome shotgun (WGS) entry which is preliminary data.</text>
</comment>
<proteinExistence type="predicted"/>
<name>A0ABV5NQB6_9ACTN</name>